<feature type="binding site" evidence="7">
    <location>
        <position position="17"/>
    </location>
    <ligand>
        <name>tRNA</name>
        <dbReference type="ChEBI" id="CHEBI:17843"/>
    </ligand>
</feature>
<organism evidence="8 9">
    <name type="scientific">Candidatus Methylopumilus planktonicus</name>
    <dbReference type="NCBI Taxonomy" id="1581557"/>
    <lineage>
        <taxon>Bacteria</taxon>
        <taxon>Pseudomonadati</taxon>
        <taxon>Pseudomonadota</taxon>
        <taxon>Betaproteobacteria</taxon>
        <taxon>Nitrosomonadales</taxon>
        <taxon>Methylophilaceae</taxon>
        <taxon>Candidatus Methylopumilus</taxon>
    </lineage>
</organism>
<dbReference type="Proteomes" id="UP000064007">
    <property type="component" value="Chromosome 1"/>
</dbReference>
<feature type="active site" description="Proton acceptor" evidence="7">
    <location>
        <position position="22"/>
    </location>
</feature>
<dbReference type="AlphaFoldDB" id="A0A0D6EWG6"/>
<dbReference type="PANTHER" id="PTHR17224">
    <property type="entry name" value="PEPTIDYL-TRNA HYDROLASE"/>
    <property type="match status" value="1"/>
</dbReference>
<comment type="function">
    <text evidence="7">Catalyzes the release of premature peptidyl moieties from peptidyl-tRNA molecules trapped in stalled 50S ribosomal subunits, and thus maintains levels of free tRNAs and 50S ribosomes.</text>
</comment>
<dbReference type="InterPro" id="IPR036416">
    <property type="entry name" value="Pept_tRNA_hydro_sf"/>
</dbReference>
<evidence type="ECO:0000313" key="9">
    <source>
        <dbReference type="Proteomes" id="UP000064007"/>
    </source>
</evidence>
<dbReference type="KEGG" id="mbat:BN1208_1081"/>
<evidence type="ECO:0000313" key="8">
    <source>
        <dbReference type="EMBL" id="CEZ19962.1"/>
    </source>
</evidence>
<dbReference type="FunFam" id="3.40.50.1470:FF:000001">
    <property type="entry name" value="Peptidyl-tRNA hydrolase"/>
    <property type="match status" value="1"/>
</dbReference>
<reference evidence="9" key="1">
    <citation type="submission" date="2014-12" db="EMBL/GenBank/DDBJ databases">
        <authorList>
            <person name="Salcher M.M."/>
        </authorList>
    </citation>
    <scope>NUCLEOTIDE SEQUENCE [LARGE SCALE GENOMIC DNA]</scope>
    <source>
        <strain evidence="9">MMS-10A-171</strain>
    </source>
</reference>
<evidence type="ECO:0000256" key="4">
    <source>
        <dbReference type="ARBA" id="ARBA00022884"/>
    </source>
</evidence>
<accession>A0A0D6EWG6</accession>
<evidence type="ECO:0000256" key="7">
    <source>
        <dbReference type="HAMAP-Rule" id="MF_00083"/>
    </source>
</evidence>
<proteinExistence type="inferred from homology"/>
<evidence type="ECO:0000256" key="5">
    <source>
        <dbReference type="ARBA" id="ARBA00038063"/>
    </source>
</evidence>
<comment type="similarity">
    <text evidence="5 7">Belongs to the PTH family.</text>
</comment>
<feature type="binding site" evidence="7">
    <location>
        <position position="67"/>
    </location>
    <ligand>
        <name>tRNA</name>
        <dbReference type="ChEBI" id="CHEBI:17843"/>
    </ligand>
</feature>
<sequence length="191" mass="21293">MNLIKLFVGLGNPGEKYSDTRHNAGFWWIDLVADQHNINLQNSDKFSSSIGKLSNSDEIYFAKPSTYMNDSGKALAAIIKFYKINPEEILVVHDDLDIDVGQAKLKFGGSHGGHNGLKSIFVSIGSQNFWRLKIGIGHPGDKHLVVDYVLKNPSSKERSLIDESIEESSQLFNEITSGQFEKAMLNLHTNK</sequence>
<evidence type="ECO:0000256" key="3">
    <source>
        <dbReference type="ARBA" id="ARBA00022801"/>
    </source>
</evidence>
<dbReference type="GO" id="GO:0004045">
    <property type="term" value="F:peptidyl-tRNA hydrolase activity"/>
    <property type="evidence" value="ECO:0007669"/>
    <property type="project" value="UniProtKB-UniRule"/>
</dbReference>
<dbReference type="SUPFAM" id="SSF53178">
    <property type="entry name" value="Peptidyl-tRNA hydrolase-like"/>
    <property type="match status" value="1"/>
</dbReference>
<keyword evidence="4 7" id="KW-0694">RNA-binding</keyword>
<dbReference type="EC" id="3.1.1.29" evidence="1 7"/>
<dbReference type="CDD" id="cd00462">
    <property type="entry name" value="PTH"/>
    <property type="match status" value="1"/>
</dbReference>
<dbReference type="STRING" id="1581557.BN1208_1081"/>
<dbReference type="OrthoDB" id="9800507at2"/>
<dbReference type="PANTHER" id="PTHR17224:SF1">
    <property type="entry name" value="PEPTIDYL-TRNA HYDROLASE"/>
    <property type="match status" value="1"/>
</dbReference>
<keyword evidence="2 7" id="KW-0820">tRNA-binding</keyword>
<dbReference type="GO" id="GO:0072344">
    <property type="term" value="P:rescue of stalled ribosome"/>
    <property type="evidence" value="ECO:0007669"/>
    <property type="project" value="UniProtKB-UniRule"/>
</dbReference>
<dbReference type="NCBIfam" id="TIGR00447">
    <property type="entry name" value="pth"/>
    <property type="match status" value="1"/>
</dbReference>
<feature type="binding site" evidence="7">
    <location>
        <position position="69"/>
    </location>
    <ligand>
        <name>tRNA</name>
        <dbReference type="ChEBI" id="CHEBI:17843"/>
    </ligand>
</feature>
<dbReference type="GO" id="GO:0006515">
    <property type="term" value="P:protein quality control for misfolded or incompletely synthesized proteins"/>
    <property type="evidence" value="ECO:0007669"/>
    <property type="project" value="UniProtKB-UniRule"/>
</dbReference>
<feature type="binding site" evidence="7">
    <location>
        <position position="115"/>
    </location>
    <ligand>
        <name>tRNA</name>
        <dbReference type="ChEBI" id="CHEBI:17843"/>
    </ligand>
</feature>
<feature type="site" description="Stabilizes the basic form of H active site to accept a proton" evidence="7">
    <location>
        <position position="94"/>
    </location>
</feature>
<dbReference type="GO" id="GO:0005737">
    <property type="term" value="C:cytoplasm"/>
    <property type="evidence" value="ECO:0007669"/>
    <property type="project" value="UniProtKB-SubCell"/>
</dbReference>
<comment type="subunit">
    <text evidence="7">Monomer.</text>
</comment>
<evidence type="ECO:0000256" key="6">
    <source>
        <dbReference type="ARBA" id="ARBA00050038"/>
    </source>
</evidence>
<name>A0A0D6EWG6_9PROT</name>
<evidence type="ECO:0000256" key="1">
    <source>
        <dbReference type="ARBA" id="ARBA00013260"/>
    </source>
</evidence>
<keyword evidence="9" id="KW-1185">Reference proteome</keyword>
<comment type="function">
    <text evidence="7">Hydrolyzes ribosome-free peptidyl-tRNAs (with 1 or more amino acids incorporated), which drop off the ribosome during protein synthesis, or as a result of ribosome stalling.</text>
</comment>
<protein>
    <recommendedName>
        <fullName evidence="6 7">Peptidyl-tRNA hydrolase</fullName>
        <shortName evidence="7">Pth</shortName>
        <ecNumber evidence="1 7">3.1.1.29</ecNumber>
    </recommendedName>
</protein>
<dbReference type="RefSeq" id="WP_046488622.1">
    <property type="nucleotide sequence ID" value="NZ_LN827929.1"/>
</dbReference>
<evidence type="ECO:0000256" key="2">
    <source>
        <dbReference type="ARBA" id="ARBA00022555"/>
    </source>
</evidence>
<dbReference type="Pfam" id="PF01195">
    <property type="entry name" value="Pept_tRNA_hydro"/>
    <property type="match status" value="1"/>
</dbReference>
<keyword evidence="3 7" id="KW-0378">Hydrolase</keyword>
<dbReference type="InterPro" id="IPR018171">
    <property type="entry name" value="Pept_tRNA_hydro_CS"/>
</dbReference>
<dbReference type="Gene3D" id="3.40.50.1470">
    <property type="entry name" value="Peptidyl-tRNA hydrolase"/>
    <property type="match status" value="1"/>
</dbReference>
<dbReference type="GO" id="GO:0000049">
    <property type="term" value="F:tRNA binding"/>
    <property type="evidence" value="ECO:0007669"/>
    <property type="project" value="UniProtKB-UniRule"/>
</dbReference>
<dbReference type="PROSITE" id="PS01196">
    <property type="entry name" value="PEPT_TRNA_HYDROL_2"/>
    <property type="match status" value="1"/>
</dbReference>
<comment type="subcellular location">
    <subcellularLocation>
        <location evidence="7">Cytoplasm</location>
    </subcellularLocation>
</comment>
<dbReference type="HOGENOM" id="CLU_062456_3_1_4"/>
<dbReference type="InterPro" id="IPR001328">
    <property type="entry name" value="Pept_tRNA_hydro"/>
</dbReference>
<dbReference type="HAMAP" id="MF_00083">
    <property type="entry name" value="Pept_tRNA_hydro_bact"/>
    <property type="match status" value="1"/>
</dbReference>
<comment type="catalytic activity">
    <reaction evidence="7">
        <text>an N-acyl-L-alpha-aminoacyl-tRNA + H2O = an N-acyl-L-amino acid + a tRNA + H(+)</text>
        <dbReference type="Rhea" id="RHEA:54448"/>
        <dbReference type="Rhea" id="RHEA-COMP:10123"/>
        <dbReference type="Rhea" id="RHEA-COMP:13883"/>
        <dbReference type="ChEBI" id="CHEBI:15377"/>
        <dbReference type="ChEBI" id="CHEBI:15378"/>
        <dbReference type="ChEBI" id="CHEBI:59874"/>
        <dbReference type="ChEBI" id="CHEBI:78442"/>
        <dbReference type="ChEBI" id="CHEBI:138191"/>
        <dbReference type="EC" id="3.1.1.29"/>
    </reaction>
</comment>
<feature type="site" description="Discriminates between blocked and unblocked aminoacyl-tRNA" evidence="7">
    <location>
        <position position="12"/>
    </location>
</feature>
<dbReference type="EMBL" id="LN827929">
    <property type="protein sequence ID" value="CEZ19962.1"/>
    <property type="molecule type" value="Genomic_DNA"/>
</dbReference>
<keyword evidence="7" id="KW-0963">Cytoplasm</keyword>
<gene>
    <name evidence="7 8" type="primary">pth</name>
    <name evidence="8" type="ORF">BN1208_1081</name>
</gene>